<evidence type="ECO:0000313" key="3">
    <source>
        <dbReference type="Proteomes" id="UP000001340"/>
    </source>
</evidence>
<gene>
    <name evidence="2" type="ORF">LEP1GSC105_1878</name>
</gene>
<dbReference type="AlphaFoldDB" id="A0A0E2DBK9"/>
<sequence>MIEKQFKLGTVIAERELFFQSKNKKQKIIVKIGKPKYLQKPDDCWYCPIQITGIGSQKIRAVYGVDSMQSLQLAIKMIIIDLSHFQKTQPGKLTWLGQERKVISKIFLVSNATL</sequence>
<evidence type="ECO:0000259" key="1">
    <source>
        <dbReference type="Pfam" id="PF22302"/>
    </source>
</evidence>
<reference evidence="2 3" key="1">
    <citation type="submission" date="2012-10" db="EMBL/GenBank/DDBJ databases">
        <authorList>
            <person name="Harkins D.M."/>
            <person name="Durkin A.S."/>
            <person name="Brinkac L.M."/>
            <person name="Haft D.H."/>
            <person name="Selengut J.D."/>
            <person name="Sanka R."/>
            <person name="DePew J."/>
            <person name="Purushe J."/>
            <person name="Chanthongthip A."/>
            <person name="Lattana O."/>
            <person name="Phetsouvanh R."/>
            <person name="Newton P.N."/>
            <person name="Vinetz J.M."/>
            <person name="Sutton G.G."/>
            <person name="Nierman W.C."/>
            <person name="Fouts D.E."/>
        </authorList>
    </citation>
    <scope>NUCLEOTIDE SEQUENCE [LARGE SCALE GENOMIC DNA]</scope>
    <source>
        <strain evidence="2 3">UI 12758</strain>
    </source>
</reference>
<protein>
    <recommendedName>
        <fullName evidence="1">DUF6968 domain-containing protein</fullName>
    </recommendedName>
</protein>
<dbReference type="EMBL" id="AHNR02000068">
    <property type="protein sequence ID" value="EKR53029.1"/>
    <property type="molecule type" value="Genomic_DNA"/>
</dbReference>
<dbReference type="Pfam" id="PF22302">
    <property type="entry name" value="DUF6968"/>
    <property type="match status" value="1"/>
</dbReference>
<feature type="domain" description="DUF6968" evidence="1">
    <location>
        <begin position="13"/>
        <end position="100"/>
    </location>
</feature>
<organism evidence="2 3">
    <name type="scientific">Leptospira interrogans str. UI 12758</name>
    <dbReference type="NCBI Taxonomy" id="1049938"/>
    <lineage>
        <taxon>Bacteria</taxon>
        <taxon>Pseudomonadati</taxon>
        <taxon>Spirochaetota</taxon>
        <taxon>Spirochaetia</taxon>
        <taxon>Leptospirales</taxon>
        <taxon>Leptospiraceae</taxon>
        <taxon>Leptospira</taxon>
    </lineage>
</organism>
<accession>A0A0E2DBK9</accession>
<comment type="caution">
    <text evidence="2">The sequence shown here is derived from an EMBL/GenBank/DDBJ whole genome shotgun (WGS) entry which is preliminary data.</text>
</comment>
<dbReference type="RefSeq" id="WP_000570763.1">
    <property type="nucleotide sequence ID" value="NZ_AHNR02000068.1"/>
</dbReference>
<dbReference type="Proteomes" id="UP000001340">
    <property type="component" value="Unassembled WGS sequence"/>
</dbReference>
<dbReference type="GeneID" id="61141857"/>
<name>A0A0E2DBK9_LEPIR</name>
<evidence type="ECO:0000313" key="2">
    <source>
        <dbReference type="EMBL" id="EKR53029.1"/>
    </source>
</evidence>
<dbReference type="InterPro" id="IPR054241">
    <property type="entry name" value="DUF6968"/>
</dbReference>
<proteinExistence type="predicted"/>